<dbReference type="PROSITE" id="PS50088">
    <property type="entry name" value="ANK_REPEAT"/>
    <property type="match status" value="1"/>
</dbReference>
<dbReference type="Pfam" id="PF12796">
    <property type="entry name" value="Ank_2"/>
    <property type="match status" value="1"/>
</dbReference>
<dbReference type="PROSITE" id="PS50297">
    <property type="entry name" value="ANK_REP_REGION"/>
    <property type="match status" value="1"/>
</dbReference>
<proteinExistence type="predicted"/>
<evidence type="ECO:0000313" key="7">
    <source>
        <dbReference type="Proteomes" id="UP000186955"/>
    </source>
</evidence>
<dbReference type="PANTHER" id="PTHR24123:SF33">
    <property type="entry name" value="PROTEIN HOS4"/>
    <property type="match status" value="1"/>
</dbReference>
<dbReference type="Pfam" id="PF00023">
    <property type="entry name" value="Ank"/>
    <property type="match status" value="1"/>
</dbReference>
<evidence type="ECO:0000313" key="6">
    <source>
        <dbReference type="EMBL" id="OKO91640.1"/>
    </source>
</evidence>
<dbReference type="InterPro" id="IPR051165">
    <property type="entry name" value="Multifunctional_ANK_Repeat"/>
</dbReference>
<protein>
    <recommendedName>
        <fullName evidence="5">Protein kinase domain-containing protein</fullName>
    </recommendedName>
</protein>
<dbReference type="PROSITE" id="PS50011">
    <property type="entry name" value="PROTEIN_KINASE_DOM"/>
    <property type="match status" value="1"/>
</dbReference>
<dbReference type="EMBL" id="MNBE01000746">
    <property type="protein sequence ID" value="OKO91640.1"/>
    <property type="molecule type" value="Genomic_DNA"/>
</dbReference>
<gene>
    <name evidence="6" type="ORF">PENSUB_13047</name>
</gene>
<dbReference type="Gene3D" id="1.10.510.10">
    <property type="entry name" value="Transferase(Phosphotransferase) domain 1"/>
    <property type="match status" value="1"/>
</dbReference>
<accession>A0A1Q5SUJ8</accession>
<dbReference type="InterPro" id="IPR036770">
    <property type="entry name" value="Ankyrin_rpt-contain_sf"/>
</dbReference>
<evidence type="ECO:0000256" key="4">
    <source>
        <dbReference type="SAM" id="MobiDB-lite"/>
    </source>
</evidence>
<dbReference type="InterPro" id="IPR011009">
    <property type="entry name" value="Kinase-like_dom_sf"/>
</dbReference>
<keyword evidence="7" id="KW-1185">Reference proteome</keyword>
<dbReference type="Gene3D" id="1.25.40.20">
    <property type="entry name" value="Ankyrin repeat-containing domain"/>
    <property type="match status" value="3"/>
</dbReference>
<dbReference type="SMART" id="SM00248">
    <property type="entry name" value="ANK"/>
    <property type="match status" value="10"/>
</dbReference>
<dbReference type="STRING" id="1316194.A0A1Q5SUJ8"/>
<feature type="compositionally biased region" description="Low complexity" evidence="4">
    <location>
        <begin position="1"/>
        <end position="28"/>
    </location>
</feature>
<reference evidence="6 7" key="1">
    <citation type="submission" date="2016-10" db="EMBL/GenBank/DDBJ databases">
        <title>Genome sequence of the ascomycete fungus Penicillium subrubescens.</title>
        <authorList>
            <person name="De Vries R.P."/>
            <person name="Peng M."/>
            <person name="Dilokpimol A."/>
            <person name="Hilden K."/>
            <person name="Makela M.R."/>
            <person name="Grigoriev I."/>
            <person name="Riley R."/>
            <person name="Granchi Z."/>
        </authorList>
    </citation>
    <scope>NUCLEOTIDE SEQUENCE [LARGE SCALE GENOMIC DNA]</scope>
    <source>
        <strain evidence="6 7">CBS 132785</strain>
    </source>
</reference>
<dbReference type="Proteomes" id="UP000186955">
    <property type="component" value="Unassembled WGS sequence"/>
</dbReference>
<evidence type="ECO:0000256" key="2">
    <source>
        <dbReference type="ARBA" id="ARBA00023043"/>
    </source>
</evidence>
<evidence type="ECO:0000256" key="3">
    <source>
        <dbReference type="PROSITE-ProRule" id="PRU00023"/>
    </source>
</evidence>
<dbReference type="SUPFAM" id="SSF48403">
    <property type="entry name" value="Ankyrin repeat"/>
    <property type="match status" value="2"/>
</dbReference>
<dbReference type="InterPro" id="IPR002110">
    <property type="entry name" value="Ankyrin_rpt"/>
</dbReference>
<feature type="repeat" description="ANK" evidence="3">
    <location>
        <begin position="1209"/>
        <end position="1241"/>
    </location>
</feature>
<feature type="region of interest" description="Disordered" evidence="4">
    <location>
        <begin position="1"/>
        <end position="35"/>
    </location>
</feature>
<sequence length="1284" mass="142671">MASSSLSGRSLTSLPPSSEAISESTQPSVQPPQSPVEPWFEGTFVPHVYDFVSVFGPVSFHGRSQIPPLYLEPLAVDQSVTIGHGASFTTFKRAIPPAPERSITHMLDGLSISMPQARETRPKHVVYKIASVAFMEDGTPTPQTRHAMKAALMELYSLRHPPLQSHPNIVKLLGLAWGANHFDPSHRLPVLVVELADRGNLAQLQQTTELAPIVRSRLAIDIGEGLSMLHRCGIIHGDMKSENILVFSDPEKEYVAKISDFGFSMVGEAAKKDVYVGGTRTWKAPEAKSPVPKDLLQATDVYSYGLLLWRLATDGQDPFRFWVSSTLKGEAYLQELERIKEEDQPVQNTSLENWFISYILSKSKYSSAELSTAWLAEAMFNIQAAMGTTGTQEAGQPGASLSTTAWEPVMRYLVPCLRYPQVAEALLGLLLQWATGDDFYGRMPSALGKCLSIDPAKRNLHEALNALTGNIQPQLGPQENGRDILLRMSYDHHVLSWQQMRELEPAVQSFVFQSFRAKVEGLLSQQRVNAPDCFVLTSYYINGYGTKVNLEEAKRLFQICSNANYKHPPSRAYAYRIWKFLNPNFVTSESMITNLIQMALDGSRMAAMDLKEVAPDKYPEIETLIRDVLAGVGGNFFHAKEMLHGYVYDQWVRTLDNQEVLVQNFKNLNRIADYKVNKRGDGILHMAANTGRIQAIETLLANFPGLTLDQLNDKRETPLLCASRAGQVATVLRLVELGANASIVALNGESCLHWLVSFKDDDIDVIGGALIQGGADLRVFTREKVAHSVFWPTIEVDHQIPGTPLNWAVHHNRARIIQFLLNKASDAMICLDRATNLVGPSPLEYAAYYHHLECLELMLEALDEAKTTYSLEPIIRAGVHSADTFSMILRHGARYKERLHRFLDFCLRKSKGIVFMTGMGGFDTHLLYYAVSEGHDEVVEYLLSDEGKSLVESLNIHSNAGQSRPGVYDPSDINRPAREDWRTPVLEAIRWNRKSLVELLVTNGADPKALAKNPFSDEMNWTGFHILAIAGHNTDYSELVPFLIETGLLIDGIPSSDTNDSNGPAETPLLVAVQHNAFNLATTFLEHGADPNALCVSSGLLSLEFPTTILGQIVAASSQHTIPRLRYLIEQCPKSNAIEFIVEPARQVSVLHRAAWAHKGITHRVPDESNGSALSREEYDMVVNRDIMHELLQKWGDPETHLNIRCQIHGRTALHMAVEAGNLKAAELLVEKGADVSVCDDLGLTPVDLAGERLNELGDQRSWEQEVYAALISLLMGDRAVFFK</sequence>
<feature type="domain" description="Protein kinase" evidence="5">
    <location>
        <begin position="76"/>
        <end position="475"/>
    </location>
</feature>
<dbReference type="PROSITE" id="PS00108">
    <property type="entry name" value="PROTEIN_KINASE_ST"/>
    <property type="match status" value="1"/>
</dbReference>
<evidence type="ECO:0000256" key="1">
    <source>
        <dbReference type="ARBA" id="ARBA00022737"/>
    </source>
</evidence>
<evidence type="ECO:0000259" key="5">
    <source>
        <dbReference type="PROSITE" id="PS50011"/>
    </source>
</evidence>
<keyword evidence="1" id="KW-0677">Repeat</keyword>
<dbReference type="GO" id="GO:0005524">
    <property type="term" value="F:ATP binding"/>
    <property type="evidence" value="ECO:0007669"/>
    <property type="project" value="InterPro"/>
</dbReference>
<dbReference type="Pfam" id="PF00069">
    <property type="entry name" value="Pkinase"/>
    <property type="match status" value="1"/>
</dbReference>
<dbReference type="InterPro" id="IPR000719">
    <property type="entry name" value="Prot_kinase_dom"/>
</dbReference>
<name>A0A1Q5SUJ8_9EURO</name>
<dbReference type="PANTHER" id="PTHR24123">
    <property type="entry name" value="ANKYRIN REPEAT-CONTAINING"/>
    <property type="match status" value="1"/>
</dbReference>
<organism evidence="6 7">
    <name type="scientific">Penicillium subrubescens</name>
    <dbReference type="NCBI Taxonomy" id="1316194"/>
    <lineage>
        <taxon>Eukaryota</taxon>
        <taxon>Fungi</taxon>
        <taxon>Dikarya</taxon>
        <taxon>Ascomycota</taxon>
        <taxon>Pezizomycotina</taxon>
        <taxon>Eurotiomycetes</taxon>
        <taxon>Eurotiomycetidae</taxon>
        <taxon>Eurotiales</taxon>
        <taxon>Aspergillaceae</taxon>
        <taxon>Penicillium</taxon>
    </lineage>
</organism>
<dbReference type="SUPFAM" id="SSF56112">
    <property type="entry name" value="Protein kinase-like (PK-like)"/>
    <property type="match status" value="1"/>
</dbReference>
<dbReference type="InterPro" id="IPR008271">
    <property type="entry name" value="Ser/Thr_kinase_AS"/>
</dbReference>
<dbReference type="GO" id="GO:0004672">
    <property type="term" value="F:protein kinase activity"/>
    <property type="evidence" value="ECO:0007669"/>
    <property type="project" value="InterPro"/>
</dbReference>
<comment type="caution">
    <text evidence="6">The sequence shown here is derived from an EMBL/GenBank/DDBJ whole genome shotgun (WGS) entry which is preliminary data.</text>
</comment>
<dbReference type="SMART" id="SM00220">
    <property type="entry name" value="S_TKc"/>
    <property type="match status" value="1"/>
</dbReference>
<keyword evidence="2 3" id="KW-0040">ANK repeat</keyword>